<protein>
    <submittedName>
        <fullName evidence="1">Uncharacterized protein</fullName>
    </submittedName>
</protein>
<organism evidence="1 2">
    <name type="scientific">Cryptosporangium japonicum</name>
    <dbReference type="NCBI Taxonomy" id="80872"/>
    <lineage>
        <taxon>Bacteria</taxon>
        <taxon>Bacillati</taxon>
        <taxon>Actinomycetota</taxon>
        <taxon>Actinomycetes</taxon>
        <taxon>Cryptosporangiales</taxon>
        <taxon>Cryptosporangiaceae</taxon>
        <taxon>Cryptosporangium</taxon>
    </lineage>
</organism>
<sequence>MTALDAAYADRYARARSWRGQGGTVVGYVGADVPVELVTAAGALPVRLSGRPGRPLGHALEYLGAGVDAATLSLFAGLLDEAPPLDLLLVSHDSEASLQLFYALREIRRLGLEPHLPPVWLVDVLHLPHRSTAAYNLVRLRELRRRLERFVGAAIDDDALAAAAAAHDEVRAARRALAVLRGPGHRALTGVEALTLVGAGSALPVDEYLPLLRGALGELAGREPRPGVPLLLTGSAHDEPGVYRSLEDDGWLVVGEDHDWGDGAGEPPPAPPTLDGLAEWYQSRTVTEPPAAAVARTGAHHVLSYVRTHDDAPLWDFRAVAAAVPVPAVLLAAQEYGAVDVAAVRGDGPR</sequence>
<keyword evidence="2" id="KW-1185">Reference proteome</keyword>
<accession>A0ABP3DSN3</accession>
<dbReference type="Proteomes" id="UP001500967">
    <property type="component" value="Unassembled WGS sequence"/>
</dbReference>
<evidence type="ECO:0000313" key="1">
    <source>
        <dbReference type="EMBL" id="GAA0240945.1"/>
    </source>
</evidence>
<dbReference type="Gene3D" id="1.20.1270.370">
    <property type="match status" value="1"/>
</dbReference>
<dbReference type="RefSeq" id="WP_344649213.1">
    <property type="nucleotide sequence ID" value="NZ_BAAAGX010000010.1"/>
</dbReference>
<dbReference type="EMBL" id="BAAAGX010000010">
    <property type="protein sequence ID" value="GAA0240945.1"/>
    <property type="molecule type" value="Genomic_DNA"/>
</dbReference>
<dbReference type="InterPro" id="IPR010327">
    <property type="entry name" value="FldB/FldC_alpha/beta"/>
</dbReference>
<evidence type="ECO:0000313" key="2">
    <source>
        <dbReference type="Proteomes" id="UP001500967"/>
    </source>
</evidence>
<comment type="caution">
    <text evidence="1">The sequence shown here is derived from an EMBL/GenBank/DDBJ whole genome shotgun (WGS) entry which is preliminary data.</text>
</comment>
<dbReference type="Pfam" id="PF06050">
    <property type="entry name" value="HGD-D"/>
    <property type="match status" value="1"/>
</dbReference>
<name>A0ABP3DSN3_9ACTN</name>
<dbReference type="Gene3D" id="3.40.50.11890">
    <property type="match status" value="1"/>
</dbReference>
<reference evidence="2" key="1">
    <citation type="journal article" date="2019" name="Int. J. Syst. Evol. Microbiol.">
        <title>The Global Catalogue of Microorganisms (GCM) 10K type strain sequencing project: providing services to taxonomists for standard genome sequencing and annotation.</title>
        <authorList>
            <consortium name="The Broad Institute Genomics Platform"/>
            <consortium name="The Broad Institute Genome Sequencing Center for Infectious Disease"/>
            <person name="Wu L."/>
            <person name="Ma J."/>
        </authorList>
    </citation>
    <scope>NUCLEOTIDE SEQUENCE [LARGE SCALE GENOMIC DNA]</scope>
    <source>
        <strain evidence="2">JCM 10425</strain>
    </source>
</reference>
<proteinExistence type="predicted"/>
<gene>
    <name evidence="1" type="ORF">GCM10009539_27840</name>
</gene>